<dbReference type="KEGG" id="dez:DKM44_12990"/>
<name>A0A2Z3JFS2_9DEIO</name>
<dbReference type="Proteomes" id="UP000245368">
    <property type="component" value="Chromosome"/>
</dbReference>
<evidence type="ECO:0000313" key="1">
    <source>
        <dbReference type="EMBL" id="AWN24037.1"/>
    </source>
</evidence>
<dbReference type="AlphaFoldDB" id="A0A2Z3JFS2"/>
<sequence length="176" mass="20054">MQYPLQVRPSMPAAESRAQVHARLLRDWMADKGLKAPSLALSVEKQGQQISPDYIRKLVRGERELSGMPLELREAVRRALRVPAEEWEEATGLATAVDIDPDPSPTLPIPTRRTWELPDALQQMIDERKHLDPSLLEERWQQYMARQKFSSGEATADRYWNLFLLLKNAGVEPGGN</sequence>
<dbReference type="EMBL" id="CP029494">
    <property type="protein sequence ID" value="AWN24037.1"/>
    <property type="molecule type" value="Genomic_DNA"/>
</dbReference>
<proteinExistence type="predicted"/>
<evidence type="ECO:0000313" key="2">
    <source>
        <dbReference type="Proteomes" id="UP000245368"/>
    </source>
</evidence>
<protein>
    <submittedName>
        <fullName evidence="1">Uncharacterized protein</fullName>
    </submittedName>
</protein>
<organism evidence="1 2">
    <name type="scientific">Deinococcus irradiatisoli</name>
    <dbReference type="NCBI Taxonomy" id="2202254"/>
    <lineage>
        <taxon>Bacteria</taxon>
        <taxon>Thermotogati</taxon>
        <taxon>Deinococcota</taxon>
        <taxon>Deinococci</taxon>
        <taxon>Deinococcales</taxon>
        <taxon>Deinococcaceae</taxon>
        <taxon>Deinococcus</taxon>
    </lineage>
</organism>
<accession>A0A2Z3JFS2</accession>
<keyword evidence="2" id="KW-1185">Reference proteome</keyword>
<gene>
    <name evidence="1" type="ORF">DKM44_12990</name>
</gene>
<reference evidence="1 2" key="1">
    <citation type="submission" date="2018-05" db="EMBL/GenBank/DDBJ databases">
        <title>Complete Genome Sequence of Deinococcus sp. strain 17bor-2.</title>
        <authorList>
            <person name="Srinivasan S."/>
        </authorList>
    </citation>
    <scope>NUCLEOTIDE SEQUENCE [LARGE SCALE GENOMIC DNA]</scope>
    <source>
        <strain evidence="1 2">17bor-2</strain>
    </source>
</reference>